<evidence type="ECO:0000313" key="1">
    <source>
        <dbReference type="EMBL" id="GIX72116.1"/>
    </source>
</evidence>
<reference evidence="1 2" key="1">
    <citation type="submission" date="2021-06" db="EMBL/GenBank/DDBJ databases">
        <title>Caerostris extrusa draft genome.</title>
        <authorList>
            <person name="Kono N."/>
            <person name="Arakawa K."/>
        </authorList>
    </citation>
    <scope>NUCLEOTIDE SEQUENCE [LARGE SCALE GENOMIC DNA]</scope>
</reference>
<proteinExistence type="predicted"/>
<comment type="caution">
    <text evidence="1">The sequence shown here is derived from an EMBL/GenBank/DDBJ whole genome shotgun (WGS) entry which is preliminary data.</text>
</comment>
<evidence type="ECO:0000313" key="2">
    <source>
        <dbReference type="Proteomes" id="UP001054945"/>
    </source>
</evidence>
<dbReference type="Proteomes" id="UP001054945">
    <property type="component" value="Unassembled WGS sequence"/>
</dbReference>
<dbReference type="AlphaFoldDB" id="A0AAV4MKX9"/>
<accession>A0AAV4MKX9</accession>
<organism evidence="1 2">
    <name type="scientific">Caerostris extrusa</name>
    <name type="common">Bark spider</name>
    <name type="synonym">Caerostris bankana</name>
    <dbReference type="NCBI Taxonomy" id="172846"/>
    <lineage>
        <taxon>Eukaryota</taxon>
        <taxon>Metazoa</taxon>
        <taxon>Ecdysozoa</taxon>
        <taxon>Arthropoda</taxon>
        <taxon>Chelicerata</taxon>
        <taxon>Arachnida</taxon>
        <taxon>Araneae</taxon>
        <taxon>Araneomorphae</taxon>
        <taxon>Entelegynae</taxon>
        <taxon>Araneoidea</taxon>
        <taxon>Araneidae</taxon>
        <taxon>Caerostris</taxon>
    </lineage>
</organism>
<keyword evidence="2" id="KW-1185">Reference proteome</keyword>
<dbReference type="EMBL" id="BPLR01002280">
    <property type="protein sequence ID" value="GIX72116.1"/>
    <property type="molecule type" value="Genomic_DNA"/>
</dbReference>
<protein>
    <submittedName>
        <fullName evidence="1">Uncharacterized protein</fullName>
    </submittedName>
</protein>
<sequence length="88" mass="10323">MGYYKKKYFFSFQGDRVWGFLFYYSSHSLGILHRFRVVLCLLRNACIPFHRAITLYAWDVSIDMFTKSLGLRLLRSSLVVEEAVLSSS</sequence>
<name>A0AAV4MKX9_CAEEX</name>
<gene>
    <name evidence="1" type="ORF">CEXT_785601</name>
</gene>